<evidence type="ECO:0000313" key="3">
    <source>
        <dbReference type="EMBL" id="KAK6780256.1"/>
    </source>
</evidence>
<keyword evidence="4" id="KW-1185">Reference proteome</keyword>
<gene>
    <name evidence="3" type="ORF">RDI58_022440</name>
</gene>
<accession>A0AAN8T7S7</accession>
<feature type="region of interest" description="Disordered" evidence="1">
    <location>
        <begin position="79"/>
        <end position="108"/>
    </location>
</feature>
<comment type="caution">
    <text evidence="3">The sequence shown here is derived from an EMBL/GenBank/DDBJ whole genome shotgun (WGS) entry which is preliminary data.</text>
</comment>
<evidence type="ECO:0000256" key="2">
    <source>
        <dbReference type="SAM" id="SignalP"/>
    </source>
</evidence>
<sequence length="108" mass="12226">MMNPLPCWLNRNKYKSPLLLILDSILLFSPLVSPNHSSCPKSLLIITTSFVLYCKTNHSIEKCYRLNYYPYHLKFTKNTGDPKNTGPRKTATYAEFETSGPGHTGAQS</sequence>
<organism evidence="3 4">
    <name type="scientific">Solanum bulbocastanum</name>
    <name type="common">Wild potato</name>
    <dbReference type="NCBI Taxonomy" id="147425"/>
    <lineage>
        <taxon>Eukaryota</taxon>
        <taxon>Viridiplantae</taxon>
        <taxon>Streptophyta</taxon>
        <taxon>Embryophyta</taxon>
        <taxon>Tracheophyta</taxon>
        <taxon>Spermatophyta</taxon>
        <taxon>Magnoliopsida</taxon>
        <taxon>eudicotyledons</taxon>
        <taxon>Gunneridae</taxon>
        <taxon>Pentapetalae</taxon>
        <taxon>asterids</taxon>
        <taxon>lamiids</taxon>
        <taxon>Solanales</taxon>
        <taxon>Solanaceae</taxon>
        <taxon>Solanoideae</taxon>
        <taxon>Solaneae</taxon>
        <taxon>Solanum</taxon>
    </lineage>
</organism>
<keyword evidence="2" id="KW-0732">Signal</keyword>
<proteinExistence type="predicted"/>
<reference evidence="3 4" key="1">
    <citation type="submission" date="2024-02" db="EMBL/GenBank/DDBJ databases">
        <title>de novo genome assembly of Solanum bulbocastanum strain 11H21.</title>
        <authorList>
            <person name="Hosaka A.J."/>
        </authorList>
    </citation>
    <scope>NUCLEOTIDE SEQUENCE [LARGE SCALE GENOMIC DNA]</scope>
    <source>
        <tissue evidence="3">Young leaves</tissue>
    </source>
</reference>
<evidence type="ECO:0000313" key="4">
    <source>
        <dbReference type="Proteomes" id="UP001371456"/>
    </source>
</evidence>
<dbReference type="AlphaFoldDB" id="A0AAN8T7S7"/>
<feature type="chain" id="PRO_5042875024" evidence="2">
    <location>
        <begin position="35"/>
        <end position="108"/>
    </location>
</feature>
<dbReference type="EMBL" id="JBANQN010000009">
    <property type="protein sequence ID" value="KAK6780256.1"/>
    <property type="molecule type" value="Genomic_DNA"/>
</dbReference>
<dbReference type="Proteomes" id="UP001371456">
    <property type="component" value="Unassembled WGS sequence"/>
</dbReference>
<feature type="signal peptide" evidence="2">
    <location>
        <begin position="1"/>
        <end position="34"/>
    </location>
</feature>
<protein>
    <submittedName>
        <fullName evidence="3">Uncharacterized protein</fullName>
    </submittedName>
</protein>
<evidence type="ECO:0000256" key="1">
    <source>
        <dbReference type="SAM" id="MobiDB-lite"/>
    </source>
</evidence>
<name>A0AAN8T7S7_SOLBU</name>